<dbReference type="InterPro" id="IPR001841">
    <property type="entry name" value="Znf_RING"/>
</dbReference>
<dbReference type="Proteomes" id="UP000189580">
    <property type="component" value="Chromosome d"/>
</dbReference>
<dbReference type="Pfam" id="PF26021">
    <property type="entry name" value="Ferritin_C144_05"/>
    <property type="match status" value="1"/>
</dbReference>
<dbReference type="InterPro" id="IPR017907">
    <property type="entry name" value="Znf_RING_CS"/>
</dbReference>
<accession>A0A167EQX2</accession>
<evidence type="ECO:0000256" key="4">
    <source>
        <dbReference type="ARBA" id="ARBA00022833"/>
    </source>
</evidence>
<keyword evidence="4" id="KW-0862">Zinc</keyword>
<feature type="compositionally biased region" description="Basic and acidic residues" evidence="8">
    <location>
        <begin position="57"/>
        <end position="69"/>
    </location>
</feature>
<dbReference type="SUPFAM" id="SSF57850">
    <property type="entry name" value="RING/U-box"/>
    <property type="match status" value="1"/>
</dbReference>
<feature type="compositionally biased region" description="Acidic residues" evidence="8">
    <location>
        <begin position="514"/>
        <end position="523"/>
    </location>
</feature>
<dbReference type="SUPFAM" id="SSF52540">
    <property type="entry name" value="P-loop containing nucleoside triphosphate hydrolases"/>
    <property type="match status" value="2"/>
</dbReference>
<evidence type="ECO:0000313" key="10">
    <source>
        <dbReference type="EMBL" id="ANB14363.1"/>
    </source>
</evidence>
<keyword evidence="11" id="KW-1185">Reference proteome</keyword>
<evidence type="ECO:0000256" key="7">
    <source>
        <dbReference type="SAM" id="Coils"/>
    </source>
</evidence>
<dbReference type="GO" id="GO:0005524">
    <property type="term" value="F:ATP binding"/>
    <property type="evidence" value="ECO:0007669"/>
    <property type="project" value="InterPro"/>
</dbReference>
<dbReference type="Gene3D" id="3.40.50.10810">
    <property type="entry name" value="Tandem AAA-ATPase domain"/>
    <property type="match status" value="2"/>
</dbReference>
<dbReference type="GO" id="GO:0005634">
    <property type="term" value="C:nucleus"/>
    <property type="evidence" value="ECO:0007669"/>
    <property type="project" value="TreeGrafter"/>
</dbReference>
<sequence>MDSDIYFSLDRPHVTFVATSVFRPLLRAVARGLTSEDNSVSSSPLAKRKKTSNKTQTKTDVKTEDRADLEASAPGEPIEINDRPGITLLKRSLNIGILLPFNDSSTNGTSSNEPISSDLNSDTTFDFSLLINGPFNGKIPVNVVKRDDDPTRFLVYVAENVFRDPQDEEDPSVNDKKRKRAKSRSKSEPKFVPPLLLELQITKDSKIISDELALLKQIATSSRSIKAHQIFRKITSPVLYLDVEKVDSKSMEITFRGSIDYSLVMEDSADALYAQTTHSPAMRLLFAYLLNNETYLEKNSRNLDAAVDAPLFYNIISARKDKAAVPATIEVDQLVSSLLRYQRETVMWCLRKEGKDLVFDGGHQKIIDLDPEVRDYVVSPPPGWSKLILPTPQDNDKDLWINPYLGCVCTEQTLRDTISKQMASSEHYSGKGLLAEEMGLGKTVEMIALLLLNQRKDIATEDIPAPGTVNGVIAESQEVNGIKQEPVESPEPVEPESVTTSTETQNEAAAESPIDGDEIENDEEKANPSAVITARDQNLLYDYFLGRTVLKAKTTLVITPASIRTQWVEELAKHAPSLSVCIYKGLKGGRKNGINEDVPTAAELSKYDVVITTYRTIATEMHFAFYRAAPGREHLESPLVQVQFWRVILDEVQMVNSGVSNAAKVARIIPRVHAWGVTGTPVKKDMTDLQGILIFLRMEPFASWNKVWSQLLASPNDFEGLFSSLSIRHTSSMLEDDISIPAQRRILLSIPFTPIEENNYQHLYNDMLNDCKDYELEHKGMPIDSSLLSTWLVRLRQACCHARIGMGNRKALGGGPLRTIEDVFDAMYEQAATSLLSDQRRYFTLFLERGQLLEKKHKSAEALELWIEAMNGVLPIVEDLRKEEAEALALKESREKERQATREARFKQREKDRLLRLGTDPDMTVTSTPFSESDFNEEDEDMIDDSDIKLRRLRLRSWVELLHRCYFFVASGHFQMYHEPGDDGANDDKRELSDEEKKHQELEKKYYDLAELLRRELLTEPTQKVEVLVEKLKSRAVVQQFVTLDDATIDDKKMAVGIESRNLLDAINGLGQALNRQADLIDNWREEIIKLLTKGLLDKDADPDGEEYGESLDAQEFAFSYLEVLQQVLSDRTEAITGTSDPTIMEKVAVLDDAKSDFQKDLEKARNDCRPIQSVPGSNNFEYSMAGYMSEIRTLPSTLTGPRGSIEVYLLMKMKPMVTKIYNEQRKELKMLTKEVSFLSDLYNARVEYYRQLQEISDNVVAVEVDDKDISRLLKKKEKEGTAIKKVINQQLGRRNYLSSLRSVKQSVQSKVDEKDATGADEDIDRLCVICQSTFIIGALTVCGHQFCRECLQEWWKLHKTCPVCKHVLGPDQVYNFTYRRTDVEMTHLVEEDEEEDSNANSNGIYSLAAKKNVSEIKSMPLSSNYGSKIDFIVQHLLWLRHLDKTTQVVIFSQWTEMLDLLKSALDDHYIQYASVNSRMDEFKKNPEIACFLLHAKAES</sequence>
<dbReference type="Gene3D" id="3.30.40.10">
    <property type="entry name" value="Zinc/RING finger domain, C3HC4 (zinc finger)"/>
    <property type="match status" value="1"/>
</dbReference>
<name>A0A167EQX2_9ASCO</name>
<keyword evidence="1" id="KW-0479">Metal-binding</keyword>
<evidence type="ECO:0000313" key="11">
    <source>
        <dbReference type="Proteomes" id="UP000189580"/>
    </source>
</evidence>
<dbReference type="PROSITE" id="PS50089">
    <property type="entry name" value="ZF_RING_2"/>
    <property type="match status" value="1"/>
</dbReference>
<dbReference type="InterPro" id="IPR038718">
    <property type="entry name" value="SNF2-like_sf"/>
</dbReference>
<evidence type="ECO:0000256" key="8">
    <source>
        <dbReference type="SAM" id="MobiDB-lite"/>
    </source>
</evidence>
<dbReference type="PANTHER" id="PTHR45865">
    <property type="entry name" value="E3 UBIQUITIN-PROTEIN LIGASE SHPRH FAMILY MEMBER"/>
    <property type="match status" value="1"/>
</dbReference>
<feature type="domain" description="RING-type" evidence="9">
    <location>
        <begin position="1328"/>
        <end position="1366"/>
    </location>
</feature>
<dbReference type="InterPro" id="IPR059033">
    <property type="entry name" value="C144_05_dom"/>
</dbReference>
<feature type="region of interest" description="Disordered" evidence="8">
    <location>
        <begin position="481"/>
        <end position="528"/>
    </location>
</feature>
<feature type="region of interest" description="Disordered" evidence="8">
    <location>
        <begin position="36"/>
        <end position="78"/>
    </location>
</feature>
<reference evidence="10 11" key="1">
    <citation type="submission" date="2016-02" db="EMBL/GenBank/DDBJ databases">
        <title>Complete genome sequence and transcriptome regulation of the pentose utilising yeast Sugiyamaella lignohabitans.</title>
        <authorList>
            <person name="Bellasio M."/>
            <person name="Peymann A."/>
            <person name="Valli M."/>
            <person name="Sipitzky M."/>
            <person name="Graf A."/>
            <person name="Sauer M."/>
            <person name="Marx H."/>
            <person name="Mattanovich D."/>
        </authorList>
    </citation>
    <scope>NUCLEOTIDE SEQUENCE [LARGE SCALE GENOMIC DNA]</scope>
    <source>
        <strain evidence="10 11">CBS 10342</strain>
    </source>
</reference>
<dbReference type="InterPro" id="IPR000330">
    <property type="entry name" value="SNF2_N"/>
</dbReference>
<dbReference type="GO" id="GO:0061630">
    <property type="term" value="F:ubiquitin protein ligase activity"/>
    <property type="evidence" value="ECO:0007669"/>
    <property type="project" value="TreeGrafter"/>
</dbReference>
<dbReference type="SMART" id="SM00184">
    <property type="entry name" value="RING"/>
    <property type="match status" value="1"/>
</dbReference>
<protein>
    <submittedName>
        <fullName evidence="10">E3 ubiquitin-protein ligase IRC20</fullName>
    </submittedName>
</protein>
<dbReference type="GO" id="GO:0008270">
    <property type="term" value="F:zinc ion binding"/>
    <property type="evidence" value="ECO:0007669"/>
    <property type="project" value="UniProtKB-KW"/>
</dbReference>
<evidence type="ECO:0000256" key="6">
    <source>
        <dbReference type="PROSITE-ProRule" id="PRU00175"/>
    </source>
</evidence>
<feature type="region of interest" description="Disordered" evidence="8">
    <location>
        <begin position="165"/>
        <end position="187"/>
    </location>
</feature>
<dbReference type="InterPro" id="IPR014001">
    <property type="entry name" value="Helicase_ATP-bd"/>
</dbReference>
<evidence type="ECO:0000256" key="1">
    <source>
        <dbReference type="ARBA" id="ARBA00022723"/>
    </source>
</evidence>
<proteinExistence type="predicted"/>
<feature type="compositionally biased region" description="Low complexity" evidence="8">
    <location>
        <begin position="495"/>
        <end position="504"/>
    </location>
</feature>
<gene>
    <name evidence="10" type="primary">IRC20</name>
    <name evidence="10" type="ORF">AWJ20_5334</name>
</gene>
<dbReference type="Pfam" id="PF13639">
    <property type="entry name" value="zf-RING_2"/>
    <property type="match status" value="1"/>
</dbReference>
<dbReference type="Gene3D" id="3.40.50.300">
    <property type="entry name" value="P-loop containing nucleotide triphosphate hydrolases"/>
    <property type="match status" value="1"/>
</dbReference>
<dbReference type="GeneID" id="30037564"/>
<dbReference type="SMART" id="SM00487">
    <property type="entry name" value="DEXDc"/>
    <property type="match status" value="1"/>
</dbReference>
<dbReference type="GO" id="GO:0000209">
    <property type="term" value="P:protein polyubiquitination"/>
    <property type="evidence" value="ECO:0007669"/>
    <property type="project" value="TreeGrafter"/>
</dbReference>
<keyword evidence="2" id="KW-0547">Nucleotide-binding</keyword>
<dbReference type="RefSeq" id="XP_018736840.1">
    <property type="nucleotide sequence ID" value="XM_018882467.1"/>
</dbReference>
<dbReference type="CDD" id="cd16449">
    <property type="entry name" value="RING-HC"/>
    <property type="match status" value="1"/>
</dbReference>
<dbReference type="EMBL" id="CP014502">
    <property type="protein sequence ID" value="ANB14363.1"/>
    <property type="molecule type" value="Genomic_DNA"/>
</dbReference>
<dbReference type="PANTHER" id="PTHR45865:SF1">
    <property type="entry name" value="E3 UBIQUITIN-PROTEIN LIGASE SHPRH"/>
    <property type="match status" value="1"/>
</dbReference>
<dbReference type="InterPro" id="IPR013083">
    <property type="entry name" value="Znf_RING/FYVE/PHD"/>
</dbReference>
<feature type="coiled-coil region" evidence="7">
    <location>
        <begin position="985"/>
        <end position="1012"/>
    </location>
</feature>
<dbReference type="OrthoDB" id="5330228at2759"/>
<dbReference type="InterPro" id="IPR027417">
    <property type="entry name" value="P-loop_NTPase"/>
</dbReference>
<dbReference type="GO" id="GO:0006974">
    <property type="term" value="P:DNA damage response"/>
    <property type="evidence" value="ECO:0007669"/>
    <property type="project" value="TreeGrafter"/>
</dbReference>
<feature type="coiled-coil region" evidence="7">
    <location>
        <begin position="877"/>
        <end position="910"/>
    </location>
</feature>
<keyword evidence="7" id="KW-0175">Coiled coil</keyword>
<evidence type="ECO:0000259" key="9">
    <source>
        <dbReference type="PROSITE" id="PS50089"/>
    </source>
</evidence>
<dbReference type="KEGG" id="slb:AWJ20_5334"/>
<evidence type="ECO:0000256" key="3">
    <source>
        <dbReference type="ARBA" id="ARBA00022771"/>
    </source>
</evidence>
<dbReference type="InterPro" id="IPR052583">
    <property type="entry name" value="ATP-helicase/E3_Ub-Ligase"/>
</dbReference>
<keyword evidence="5" id="KW-0067">ATP-binding</keyword>
<keyword evidence="3 6" id="KW-0863">Zinc-finger</keyword>
<dbReference type="PROSITE" id="PS00518">
    <property type="entry name" value="ZF_RING_1"/>
    <property type="match status" value="1"/>
</dbReference>
<evidence type="ECO:0000256" key="2">
    <source>
        <dbReference type="ARBA" id="ARBA00022741"/>
    </source>
</evidence>
<dbReference type="Pfam" id="PF00176">
    <property type="entry name" value="SNF2-rel_dom"/>
    <property type="match status" value="1"/>
</dbReference>
<evidence type="ECO:0000256" key="5">
    <source>
        <dbReference type="ARBA" id="ARBA00022840"/>
    </source>
</evidence>
<organism evidence="10 11">
    <name type="scientific">Sugiyamaella lignohabitans</name>
    <dbReference type="NCBI Taxonomy" id="796027"/>
    <lineage>
        <taxon>Eukaryota</taxon>
        <taxon>Fungi</taxon>
        <taxon>Dikarya</taxon>
        <taxon>Ascomycota</taxon>
        <taxon>Saccharomycotina</taxon>
        <taxon>Dipodascomycetes</taxon>
        <taxon>Dipodascales</taxon>
        <taxon>Trichomonascaceae</taxon>
        <taxon>Sugiyamaella</taxon>
    </lineage>
</organism>